<dbReference type="AlphaFoldDB" id="A0A1Q3DKW6"/>
<dbReference type="Gene3D" id="1.20.120.160">
    <property type="entry name" value="HPT domain"/>
    <property type="match status" value="1"/>
</dbReference>
<dbReference type="PANTHER" id="PTHR28242">
    <property type="entry name" value="PHOSPHORELAY INTERMEDIATE PROTEIN YPD1"/>
    <property type="match status" value="1"/>
</dbReference>
<evidence type="ECO:0000256" key="2">
    <source>
        <dbReference type="RuleBase" id="RU369004"/>
    </source>
</evidence>
<reference evidence="5" key="1">
    <citation type="submission" date="2016-04" db="EMBL/GenBank/DDBJ databases">
        <title>Cephalotus genome sequencing.</title>
        <authorList>
            <person name="Fukushima K."/>
            <person name="Hasebe M."/>
            <person name="Fang X."/>
        </authorList>
    </citation>
    <scope>NUCLEOTIDE SEQUENCE [LARGE SCALE GENOMIC DNA]</scope>
    <source>
        <strain evidence="5">cv. St1</strain>
    </source>
</reference>
<dbReference type="GO" id="GO:0043424">
    <property type="term" value="F:protein histidine kinase binding"/>
    <property type="evidence" value="ECO:0007669"/>
    <property type="project" value="UniProtKB-UniRule"/>
</dbReference>
<dbReference type="GO" id="GO:0009736">
    <property type="term" value="P:cytokinin-activated signaling pathway"/>
    <property type="evidence" value="ECO:0007669"/>
    <property type="project" value="UniProtKB-KW"/>
</dbReference>
<evidence type="ECO:0000313" key="4">
    <source>
        <dbReference type="EMBL" id="GAV93102.1"/>
    </source>
</evidence>
<dbReference type="GO" id="GO:0005634">
    <property type="term" value="C:nucleus"/>
    <property type="evidence" value="ECO:0007669"/>
    <property type="project" value="UniProtKB-SubCell"/>
</dbReference>
<comment type="subcellular location">
    <subcellularLocation>
        <location evidence="2">Cytoplasm</location>
        <location evidence="2">Cytosol</location>
    </subcellularLocation>
    <subcellularLocation>
        <location evidence="2">Nucleus</location>
    </subcellularLocation>
</comment>
<keyword evidence="5" id="KW-1185">Reference proteome</keyword>
<feature type="transmembrane region" description="Helical" evidence="3">
    <location>
        <begin position="88"/>
        <end position="109"/>
    </location>
</feature>
<dbReference type="GO" id="GO:0009927">
    <property type="term" value="F:histidine phosphotransfer kinase activity"/>
    <property type="evidence" value="ECO:0007669"/>
    <property type="project" value="UniProtKB-UniRule"/>
</dbReference>
<name>A0A1Q3DKW6_CEPFO</name>
<comment type="function">
    <text evidence="2">Functions as a two-component phosphorelay mediators between cytokinin sensor histidine kinases and response regulators (B-type ARRs). Plays an important role in propagating cytokinin signal transduction.</text>
</comment>
<dbReference type="EMBL" id="BDDD01015199">
    <property type="protein sequence ID" value="GAV93102.1"/>
    <property type="molecule type" value="Genomic_DNA"/>
</dbReference>
<dbReference type="GO" id="GO:0000160">
    <property type="term" value="P:phosphorelay signal transduction system"/>
    <property type="evidence" value="ECO:0007669"/>
    <property type="project" value="UniProtKB-UniRule"/>
</dbReference>
<evidence type="ECO:0000256" key="1">
    <source>
        <dbReference type="ARBA" id="ARBA00023012"/>
    </source>
</evidence>
<dbReference type="SUPFAM" id="SSF47226">
    <property type="entry name" value="Histidine-containing phosphotransfer domain, HPT domain"/>
    <property type="match status" value="1"/>
</dbReference>
<keyword evidence="2" id="KW-0932">Cytokinin signaling pathway</keyword>
<evidence type="ECO:0000256" key="3">
    <source>
        <dbReference type="SAM" id="Phobius"/>
    </source>
</evidence>
<dbReference type="InterPro" id="IPR036641">
    <property type="entry name" value="HPT_dom_sf"/>
</dbReference>
<comment type="caution">
    <text evidence="4">The sequence shown here is derived from an EMBL/GenBank/DDBJ whole genome shotgun (WGS) entry which is preliminary data.</text>
</comment>
<dbReference type="Proteomes" id="UP000187406">
    <property type="component" value="Unassembled WGS sequence"/>
</dbReference>
<keyword evidence="1 2" id="KW-0902">Two-component regulatory system</keyword>
<dbReference type="PANTHER" id="PTHR28242:SF52">
    <property type="entry name" value="PHOSPHORELAY INTERMEDIATE PROTEIN YPD1"/>
    <property type="match status" value="1"/>
</dbReference>
<dbReference type="InParanoid" id="A0A1Q3DKW6"/>
<dbReference type="OrthoDB" id="591185at2759"/>
<keyword evidence="3" id="KW-0812">Transmembrane</keyword>
<dbReference type="GO" id="GO:0005829">
    <property type="term" value="C:cytosol"/>
    <property type="evidence" value="ECO:0007669"/>
    <property type="project" value="UniProtKB-SubCell"/>
</dbReference>
<keyword evidence="3" id="KW-0472">Membrane</keyword>
<organism evidence="4 5">
    <name type="scientific">Cephalotus follicularis</name>
    <name type="common">Albany pitcher plant</name>
    <dbReference type="NCBI Taxonomy" id="3775"/>
    <lineage>
        <taxon>Eukaryota</taxon>
        <taxon>Viridiplantae</taxon>
        <taxon>Streptophyta</taxon>
        <taxon>Embryophyta</taxon>
        <taxon>Tracheophyta</taxon>
        <taxon>Spermatophyta</taxon>
        <taxon>Magnoliopsida</taxon>
        <taxon>eudicotyledons</taxon>
        <taxon>Gunneridae</taxon>
        <taxon>Pentapetalae</taxon>
        <taxon>rosids</taxon>
        <taxon>fabids</taxon>
        <taxon>Oxalidales</taxon>
        <taxon>Cephalotaceae</taxon>
        <taxon>Cephalotus</taxon>
    </lineage>
</organism>
<dbReference type="STRING" id="3775.A0A1Q3DKW6"/>
<gene>
    <name evidence="4" type="ORF">CFOL_v3_36480</name>
</gene>
<comment type="domain">
    <text evidence="2">Histidine-containing phosphotransfer domain (HPt) contains an active histidine that mediates the phosphotransfer.</text>
</comment>
<accession>A0A1Q3DKW6</accession>
<proteinExistence type="predicted"/>
<keyword evidence="3" id="KW-1133">Transmembrane helix</keyword>
<dbReference type="InterPro" id="IPR045871">
    <property type="entry name" value="AHP1-5/YPD1"/>
</dbReference>
<evidence type="ECO:0000313" key="5">
    <source>
        <dbReference type="Proteomes" id="UP000187406"/>
    </source>
</evidence>
<protein>
    <recommendedName>
        <fullName evidence="2">Histidine-containing phosphotransfer protein</fullName>
    </recommendedName>
</protein>
<sequence length="125" mass="14444">MAGVAQLQRQLVEYRHSLFDEGILGDYFKQLEQLQDESGPDFVIQVATSFNNDSENHLHKLTEALEQESVDFEKVVYHVLKLKGSSSWYLLGLSIFYHISCVVIMKFIFDRYLKLISALQISLLN</sequence>